<protein>
    <submittedName>
        <fullName evidence="2">Uncharacterized protein</fullName>
    </submittedName>
</protein>
<evidence type="ECO:0000256" key="1">
    <source>
        <dbReference type="SAM" id="MobiDB-lite"/>
    </source>
</evidence>
<name>A0A9P9J9A8_9HYPO</name>
<keyword evidence="3" id="KW-1185">Reference proteome</keyword>
<accession>A0A9P9J9A8</accession>
<feature type="region of interest" description="Disordered" evidence="1">
    <location>
        <begin position="60"/>
        <end position="80"/>
    </location>
</feature>
<proteinExistence type="predicted"/>
<reference evidence="2" key="1">
    <citation type="journal article" date="2021" name="Nat. Commun.">
        <title>Genetic determinants of endophytism in the Arabidopsis root mycobiome.</title>
        <authorList>
            <person name="Mesny F."/>
            <person name="Miyauchi S."/>
            <person name="Thiergart T."/>
            <person name="Pickel B."/>
            <person name="Atanasova L."/>
            <person name="Karlsson M."/>
            <person name="Huettel B."/>
            <person name="Barry K.W."/>
            <person name="Haridas S."/>
            <person name="Chen C."/>
            <person name="Bauer D."/>
            <person name="Andreopoulos W."/>
            <person name="Pangilinan J."/>
            <person name="LaButti K."/>
            <person name="Riley R."/>
            <person name="Lipzen A."/>
            <person name="Clum A."/>
            <person name="Drula E."/>
            <person name="Henrissat B."/>
            <person name="Kohler A."/>
            <person name="Grigoriev I.V."/>
            <person name="Martin F.M."/>
            <person name="Hacquard S."/>
        </authorList>
    </citation>
    <scope>NUCLEOTIDE SEQUENCE</scope>
    <source>
        <strain evidence="2">MPI-CAGE-AT-0021</strain>
    </source>
</reference>
<dbReference type="Proteomes" id="UP000717696">
    <property type="component" value="Unassembled WGS sequence"/>
</dbReference>
<dbReference type="AlphaFoldDB" id="A0A9P9J9A8"/>
<dbReference type="EMBL" id="JAGMUU010000004">
    <property type="protein sequence ID" value="KAH7155491.1"/>
    <property type="molecule type" value="Genomic_DNA"/>
</dbReference>
<evidence type="ECO:0000313" key="3">
    <source>
        <dbReference type="Proteomes" id="UP000717696"/>
    </source>
</evidence>
<evidence type="ECO:0000313" key="2">
    <source>
        <dbReference type="EMBL" id="KAH7155491.1"/>
    </source>
</evidence>
<feature type="non-terminal residue" evidence="2">
    <location>
        <position position="90"/>
    </location>
</feature>
<sequence length="90" mass="9596">MDRMPCLIVCPVPAGAAFDCLLFVRSTRRTVEFLLESPIHCSAPCTSTLMESLHALALTAPSASPPGGHPRPGWGGRGHRGRVLLFCPPC</sequence>
<comment type="caution">
    <text evidence="2">The sequence shown here is derived from an EMBL/GenBank/DDBJ whole genome shotgun (WGS) entry which is preliminary data.</text>
</comment>
<organism evidence="2 3">
    <name type="scientific">Dactylonectria estremocensis</name>
    <dbReference type="NCBI Taxonomy" id="1079267"/>
    <lineage>
        <taxon>Eukaryota</taxon>
        <taxon>Fungi</taxon>
        <taxon>Dikarya</taxon>
        <taxon>Ascomycota</taxon>
        <taxon>Pezizomycotina</taxon>
        <taxon>Sordariomycetes</taxon>
        <taxon>Hypocreomycetidae</taxon>
        <taxon>Hypocreales</taxon>
        <taxon>Nectriaceae</taxon>
        <taxon>Dactylonectria</taxon>
    </lineage>
</organism>
<gene>
    <name evidence="2" type="ORF">B0J13DRAFT_545695</name>
</gene>